<reference evidence="2 3" key="1">
    <citation type="submission" date="2019-03" db="EMBL/GenBank/DDBJ databases">
        <title>Sequencing 23 genomes of Wallemia ichthyophaga.</title>
        <authorList>
            <person name="Gostincar C."/>
        </authorList>
    </citation>
    <scope>NUCLEOTIDE SEQUENCE [LARGE SCALE GENOMIC DNA]</scope>
    <source>
        <strain evidence="2 3">EXF-5753</strain>
    </source>
</reference>
<name>A0A4T0FRY7_9BASI</name>
<keyword evidence="1" id="KW-0472">Membrane</keyword>
<dbReference type="PANTHER" id="PTHR39476:SF1">
    <property type="entry name" value="NADH DEHYDROGENASE [UBIQUINONE] 1 BETA SUBCOMPLEX SUBUNIT 4"/>
    <property type="match status" value="1"/>
</dbReference>
<evidence type="ECO:0000256" key="1">
    <source>
        <dbReference type="SAM" id="Phobius"/>
    </source>
</evidence>
<evidence type="ECO:0008006" key="4">
    <source>
        <dbReference type="Google" id="ProtNLM"/>
    </source>
</evidence>
<dbReference type="Proteomes" id="UP000310189">
    <property type="component" value="Unassembled WGS sequence"/>
</dbReference>
<evidence type="ECO:0000313" key="2">
    <source>
        <dbReference type="EMBL" id="TIA91422.1"/>
    </source>
</evidence>
<evidence type="ECO:0000313" key="3">
    <source>
        <dbReference type="Proteomes" id="UP000310189"/>
    </source>
</evidence>
<dbReference type="AlphaFoldDB" id="A0A4T0FRY7"/>
<keyword evidence="1" id="KW-0812">Transmembrane</keyword>
<gene>
    <name evidence="2" type="ORF">E3P99_01072</name>
</gene>
<dbReference type="EMBL" id="SPNW01000012">
    <property type="protein sequence ID" value="TIA91422.1"/>
    <property type="molecule type" value="Genomic_DNA"/>
</dbReference>
<keyword evidence="1" id="KW-1133">Transmembrane helix</keyword>
<comment type="caution">
    <text evidence="2">The sequence shown here is derived from an EMBL/GenBank/DDBJ whole genome shotgun (WGS) entry which is preliminary data.</text>
</comment>
<organism evidence="2 3">
    <name type="scientific">Wallemia hederae</name>
    <dbReference type="NCBI Taxonomy" id="1540922"/>
    <lineage>
        <taxon>Eukaryota</taxon>
        <taxon>Fungi</taxon>
        <taxon>Dikarya</taxon>
        <taxon>Basidiomycota</taxon>
        <taxon>Wallemiomycotina</taxon>
        <taxon>Wallemiomycetes</taxon>
        <taxon>Wallemiales</taxon>
        <taxon>Wallemiaceae</taxon>
        <taxon>Wallemia</taxon>
    </lineage>
</organism>
<protein>
    <recommendedName>
        <fullName evidence="4">NADH-ubiquinone oxidoreductase B15 subunit</fullName>
    </recommendedName>
</protein>
<feature type="transmembrane region" description="Helical" evidence="1">
    <location>
        <begin position="57"/>
        <end position="75"/>
    </location>
</feature>
<keyword evidence="3" id="KW-1185">Reference proteome</keyword>
<dbReference type="OrthoDB" id="15108at2759"/>
<dbReference type="PANTHER" id="PTHR39476">
    <property type="entry name" value="NADH:UBIQUINONE OXIDOREDUCTASE 6.6KD SUBUNIT"/>
    <property type="match status" value="1"/>
</dbReference>
<sequence>MGGHGDFHTVKIDPAVERWNHMVRTNPANQRTANTQHTQREHTYQHFRMTRPITNKIIAFGLVIPAGIFALAQYTDERWDWAGARKNELTTQRGTFINKSTNDAGEDDE</sequence>
<proteinExistence type="predicted"/>
<accession>A0A4T0FRY7</accession>